<dbReference type="RefSeq" id="XP_014157149.1">
    <property type="nucleotide sequence ID" value="XM_014301674.1"/>
</dbReference>
<evidence type="ECO:0000313" key="1">
    <source>
        <dbReference type="EMBL" id="KNC83247.1"/>
    </source>
</evidence>
<protein>
    <submittedName>
        <fullName evidence="1">Uncharacterized protein</fullName>
    </submittedName>
</protein>
<dbReference type="EMBL" id="KQ241851">
    <property type="protein sequence ID" value="KNC83247.1"/>
    <property type="molecule type" value="Genomic_DNA"/>
</dbReference>
<dbReference type="Proteomes" id="UP000054560">
    <property type="component" value="Unassembled WGS sequence"/>
</dbReference>
<reference evidence="1 2" key="1">
    <citation type="submission" date="2011-02" db="EMBL/GenBank/DDBJ databases">
        <title>The Genome Sequence of Sphaeroforma arctica JP610.</title>
        <authorList>
            <consortium name="The Broad Institute Genome Sequencing Platform"/>
            <person name="Russ C."/>
            <person name="Cuomo C."/>
            <person name="Young S.K."/>
            <person name="Zeng Q."/>
            <person name="Gargeya S."/>
            <person name="Alvarado L."/>
            <person name="Berlin A."/>
            <person name="Chapman S.B."/>
            <person name="Chen Z."/>
            <person name="Freedman E."/>
            <person name="Gellesch M."/>
            <person name="Goldberg J."/>
            <person name="Griggs A."/>
            <person name="Gujja S."/>
            <person name="Heilman E."/>
            <person name="Heiman D."/>
            <person name="Howarth C."/>
            <person name="Mehta T."/>
            <person name="Neiman D."/>
            <person name="Pearson M."/>
            <person name="Roberts A."/>
            <person name="Saif S."/>
            <person name="Shea T."/>
            <person name="Shenoy N."/>
            <person name="Sisk P."/>
            <person name="Stolte C."/>
            <person name="Sykes S."/>
            <person name="White J."/>
            <person name="Yandava C."/>
            <person name="Burger G."/>
            <person name="Gray M.W."/>
            <person name="Holland P.W.H."/>
            <person name="King N."/>
            <person name="Lang F.B.F."/>
            <person name="Roger A.J."/>
            <person name="Ruiz-Trillo I."/>
            <person name="Haas B."/>
            <person name="Nusbaum C."/>
            <person name="Birren B."/>
        </authorList>
    </citation>
    <scope>NUCLEOTIDE SEQUENCE [LARGE SCALE GENOMIC DNA]</scope>
    <source>
        <strain evidence="1 2">JP610</strain>
    </source>
</reference>
<keyword evidence="2" id="KW-1185">Reference proteome</keyword>
<gene>
    <name evidence="1" type="ORF">SARC_04503</name>
</gene>
<dbReference type="OrthoDB" id="2179176at2759"/>
<dbReference type="AlphaFoldDB" id="A0A0L0G285"/>
<name>A0A0L0G285_9EUKA</name>
<sequence>MSPKRAHSIKSLSLYDLHRILPHPVLTEQLADFIQHVRRYGVVEVNAIGAVLQDFKRIGEYLAAHASSEQFDGLLTEVEFWHYPDADVKYADFAALLQEIKTFNLTARGKSMPLGAYLGYLDDSTGASAIEKATTISALTDSIYLHCYGQQGYQTFGVCQERLQLFADTQASVKIIPIFSAEGGEYHAAYPFQGDFFRATGIDSGEALFREAFTADTHVANSNLQLASFQYYEYRYLGRYLPTTESHTSLGCSVRKAAKVL</sequence>
<proteinExistence type="predicted"/>
<evidence type="ECO:0000313" key="2">
    <source>
        <dbReference type="Proteomes" id="UP000054560"/>
    </source>
</evidence>
<accession>A0A0L0G285</accession>
<organism evidence="1 2">
    <name type="scientific">Sphaeroforma arctica JP610</name>
    <dbReference type="NCBI Taxonomy" id="667725"/>
    <lineage>
        <taxon>Eukaryota</taxon>
        <taxon>Ichthyosporea</taxon>
        <taxon>Ichthyophonida</taxon>
        <taxon>Sphaeroforma</taxon>
    </lineage>
</organism>
<dbReference type="GeneID" id="25905007"/>